<proteinExistence type="predicted"/>
<accession>A0A3L6TQ05</accession>
<dbReference type="EMBL" id="PQIB02000001">
    <property type="protein sequence ID" value="RLN41736.1"/>
    <property type="molecule type" value="Genomic_DNA"/>
</dbReference>
<organism evidence="1 2">
    <name type="scientific">Panicum miliaceum</name>
    <name type="common">Proso millet</name>
    <name type="synonym">Broomcorn millet</name>
    <dbReference type="NCBI Taxonomy" id="4540"/>
    <lineage>
        <taxon>Eukaryota</taxon>
        <taxon>Viridiplantae</taxon>
        <taxon>Streptophyta</taxon>
        <taxon>Embryophyta</taxon>
        <taxon>Tracheophyta</taxon>
        <taxon>Spermatophyta</taxon>
        <taxon>Magnoliopsida</taxon>
        <taxon>Liliopsida</taxon>
        <taxon>Poales</taxon>
        <taxon>Poaceae</taxon>
        <taxon>PACMAD clade</taxon>
        <taxon>Panicoideae</taxon>
        <taxon>Panicodae</taxon>
        <taxon>Paniceae</taxon>
        <taxon>Panicinae</taxon>
        <taxon>Panicum</taxon>
        <taxon>Panicum sect. Panicum</taxon>
    </lineage>
</organism>
<gene>
    <name evidence="1" type="ORF">C2845_PM01G46340</name>
</gene>
<keyword evidence="2" id="KW-1185">Reference proteome</keyword>
<reference evidence="2" key="1">
    <citation type="journal article" date="2019" name="Nat. Commun.">
        <title>The genome of broomcorn millet.</title>
        <authorList>
            <person name="Zou C."/>
            <person name="Miki D."/>
            <person name="Li D."/>
            <person name="Tang Q."/>
            <person name="Xiao L."/>
            <person name="Rajput S."/>
            <person name="Deng P."/>
            <person name="Jia W."/>
            <person name="Huang R."/>
            <person name="Zhang M."/>
            <person name="Sun Y."/>
            <person name="Hu J."/>
            <person name="Fu X."/>
            <person name="Schnable P.S."/>
            <person name="Li F."/>
            <person name="Zhang H."/>
            <person name="Feng B."/>
            <person name="Zhu X."/>
            <person name="Liu R."/>
            <person name="Schnable J.C."/>
            <person name="Zhu J.-K."/>
            <person name="Zhang H."/>
        </authorList>
    </citation>
    <scope>NUCLEOTIDE SEQUENCE [LARGE SCALE GENOMIC DNA]</scope>
</reference>
<comment type="caution">
    <text evidence="1">The sequence shown here is derived from an EMBL/GenBank/DDBJ whole genome shotgun (WGS) entry which is preliminary data.</text>
</comment>
<dbReference type="Proteomes" id="UP000275267">
    <property type="component" value="Unassembled WGS sequence"/>
</dbReference>
<evidence type="ECO:0000313" key="2">
    <source>
        <dbReference type="Proteomes" id="UP000275267"/>
    </source>
</evidence>
<protein>
    <submittedName>
        <fullName evidence="1">Uncharacterized protein</fullName>
    </submittedName>
</protein>
<name>A0A3L6TQ05_PANMI</name>
<evidence type="ECO:0000313" key="1">
    <source>
        <dbReference type="EMBL" id="RLN41736.1"/>
    </source>
</evidence>
<sequence length="56" mass="6047">MATEESPATRRPEVFIIGVSEGQYDLEQNGAHKLSACHGPVTEDGLAPHSFFCICV</sequence>
<dbReference type="AlphaFoldDB" id="A0A3L6TQ05"/>